<accession>A0ABP9WXA1</accession>
<organism evidence="2 3">
    <name type="scientific">Herpetosiphon gulosus</name>
    <dbReference type="NCBI Taxonomy" id="1973496"/>
    <lineage>
        <taxon>Bacteria</taxon>
        <taxon>Bacillati</taxon>
        <taxon>Chloroflexota</taxon>
        <taxon>Chloroflexia</taxon>
        <taxon>Herpetosiphonales</taxon>
        <taxon>Herpetosiphonaceae</taxon>
        <taxon>Herpetosiphon</taxon>
    </lineage>
</organism>
<protein>
    <submittedName>
        <fullName evidence="2">Uncharacterized protein</fullName>
    </submittedName>
</protein>
<dbReference type="EMBL" id="BAABRU010000004">
    <property type="protein sequence ID" value="GAA5527704.1"/>
    <property type="molecule type" value="Genomic_DNA"/>
</dbReference>
<reference evidence="2 3" key="1">
    <citation type="submission" date="2024-02" db="EMBL/GenBank/DDBJ databases">
        <title>Herpetosiphon gulosus NBRC 112829.</title>
        <authorList>
            <person name="Ichikawa N."/>
            <person name="Katano-Makiyama Y."/>
            <person name="Hidaka K."/>
        </authorList>
    </citation>
    <scope>NUCLEOTIDE SEQUENCE [LARGE SCALE GENOMIC DNA]</scope>
    <source>
        <strain evidence="2 3">NBRC 112829</strain>
    </source>
</reference>
<keyword evidence="1" id="KW-0472">Membrane</keyword>
<feature type="transmembrane region" description="Helical" evidence="1">
    <location>
        <begin position="5"/>
        <end position="22"/>
    </location>
</feature>
<comment type="caution">
    <text evidence="2">The sequence shown here is derived from an EMBL/GenBank/DDBJ whole genome shotgun (WGS) entry which is preliminary data.</text>
</comment>
<keyword evidence="3" id="KW-1185">Reference proteome</keyword>
<keyword evidence="1" id="KW-0812">Transmembrane</keyword>
<keyword evidence="1" id="KW-1133">Transmembrane helix</keyword>
<name>A0ABP9WXA1_9CHLR</name>
<dbReference type="RefSeq" id="WP_345721324.1">
    <property type="nucleotide sequence ID" value="NZ_BAABRU010000004.1"/>
</dbReference>
<evidence type="ECO:0000313" key="2">
    <source>
        <dbReference type="EMBL" id="GAA5527704.1"/>
    </source>
</evidence>
<evidence type="ECO:0000256" key="1">
    <source>
        <dbReference type="SAM" id="Phobius"/>
    </source>
</evidence>
<proteinExistence type="predicted"/>
<dbReference type="Proteomes" id="UP001428290">
    <property type="component" value="Unassembled WGS sequence"/>
</dbReference>
<evidence type="ECO:0000313" key="3">
    <source>
        <dbReference type="Proteomes" id="UP001428290"/>
    </source>
</evidence>
<gene>
    <name evidence="2" type="ORF">Hgul01_01497</name>
</gene>
<sequence length="51" mass="5741">MKRTLVQIILAILALLFVGMLFKGLFKLLIIGFIIYLGFTAFRLLGKQRAG</sequence>
<feature type="transmembrane region" description="Helical" evidence="1">
    <location>
        <begin position="28"/>
        <end position="46"/>
    </location>
</feature>